<evidence type="ECO:0000256" key="1">
    <source>
        <dbReference type="ARBA" id="ARBA00004429"/>
    </source>
</evidence>
<evidence type="ECO:0000256" key="9">
    <source>
        <dbReference type="RuleBase" id="RU003923"/>
    </source>
</evidence>
<reference evidence="12 13" key="1">
    <citation type="submission" date="2017-08" db="EMBL/GenBank/DDBJ databases">
        <authorList>
            <person name="Chaillou S."/>
        </authorList>
    </citation>
    <scope>NUCLEOTIDE SEQUENCE [LARGE SCALE GENOMIC DNA]</scope>
    <source>
        <strain evidence="12 13">MFPA15A1205</strain>
    </source>
</reference>
<dbReference type="Gene3D" id="1.20.81.30">
    <property type="entry name" value="Type II secretion system (T2SS), domain F"/>
    <property type="match status" value="2"/>
</dbReference>
<proteinExistence type="inferred from homology"/>
<evidence type="ECO:0000256" key="2">
    <source>
        <dbReference type="ARBA" id="ARBA00005745"/>
    </source>
</evidence>
<comment type="caution">
    <text evidence="12">The sequence shown here is derived from an EMBL/GenBank/DDBJ whole genome shotgun (WGS) entry which is preliminary data.</text>
</comment>
<dbReference type="PANTHER" id="PTHR30012">
    <property type="entry name" value="GENERAL SECRETION PATHWAY PROTEIN"/>
    <property type="match status" value="1"/>
</dbReference>
<evidence type="ECO:0000256" key="7">
    <source>
        <dbReference type="ARBA" id="ARBA00022989"/>
    </source>
</evidence>
<dbReference type="InterPro" id="IPR018076">
    <property type="entry name" value="T2SS_GspF_dom"/>
</dbReference>
<dbReference type="PROSITE" id="PS00874">
    <property type="entry name" value="T2SP_F"/>
    <property type="match status" value="1"/>
</dbReference>
<keyword evidence="7 10" id="KW-1133">Transmembrane helix</keyword>
<keyword evidence="3 9" id="KW-0813">Transport</keyword>
<feature type="domain" description="Type II secretion system protein GspF" evidence="11">
    <location>
        <begin position="83"/>
        <end position="206"/>
    </location>
</feature>
<feature type="transmembrane region" description="Helical" evidence="10">
    <location>
        <begin position="238"/>
        <end position="255"/>
    </location>
</feature>
<dbReference type="PRINTS" id="PR00812">
    <property type="entry name" value="BCTERIALGSPF"/>
</dbReference>
<evidence type="ECO:0000313" key="13">
    <source>
        <dbReference type="Proteomes" id="UP000219564"/>
    </source>
</evidence>
<keyword evidence="8 10" id="KW-0472">Membrane</keyword>
<comment type="similarity">
    <text evidence="2 9">Belongs to the GSP F family.</text>
</comment>
<dbReference type="AlphaFoldDB" id="A0AAX2HFH4"/>
<dbReference type="PANTHER" id="PTHR30012:SF7">
    <property type="entry name" value="PROTEIN TRANSPORT PROTEIN HOFC HOMOLOG"/>
    <property type="match status" value="1"/>
</dbReference>
<keyword evidence="4" id="KW-1003">Cell membrane</keyword>
<feature type="transmembrane region" description="Helical" evidence="10">
    <location>
        <begin position="390"/>
        <end position="411"/>
    </location>
</feature>
<dbReference type="EMBL" id="OBKZ01000046">
    <property type="protein sequence ID" value="SOB54381.1"/>
    <property type="molecule type" value="Genomic_DNA"/>
</dbReference>
<dbReference type="InterPro" id="IPR001992">
    <property type="entry name" value="T2SS_GspF/T4SS_PilC_CS"/>
</dbReference>
<comment type="subcellular location">
    <subcellularLocation>
        <location evidence="1 9">Cell inner membrane</location>
        <topology evidence="1 9">Multi-pass membrane protein</topology>
    </subcellularLocation>
</comment>
<dbReference type="InterPro" id="IPR003004">
    <property type="entry name" value="GspF/PilC"/>
</dbReference>
<feature type="domain" description="Type II secretion system protein GspF" evidence="11">
    <location>
        <begin position="287"/>
        <end position="409"/>
    </location>
</feature>
<evidence type="ECO:0000256" key="8">
    <source>
        <dbReference type="ARBA" id="ARBA00023136"/>
    </source>
</evidence>
<dbReference type="Pfam" id="PF00482">
    <property type="entry name" value="T2SSF"/>
    <property type="match status" value="2"/>
</dbReference>
<evidence type="ECO:0000313" key="12">
    <source>
        <dbReference type="EMBL" id="SOB54381.1"/>
    </source>
</evidence>
<name>A0AAX2HFH4_9PSED</name>
<evidence type="ECO:0000256" key="4">
    <source>
        <dbReference type="ARBA" id="ARBA00022475"/>
    </source>
</evidence>
<sequence>MTRTAQLNAPLFKDDSMADTYLYRWEGKDAHGATLTGELSASGHAQLRAQLRRKGITVRSIRRQRPSRHRAGRSVNASDITLFSRQLATLIQSGVPLLQALEVIGKGFEQCAMRQLMIELTRDIAAGTSLTAALRKKPEHFDTLFCNLVEAGEQAGALEVMLQRIATYKEKSDALKKKIKKAMTYPIAVLLVALVVSGILLIKVVPQFQGVFASFNAQLPVFTLWVIGMSEALQRHGLWLLLGTAGAAVIVRHRYKASATLRHRLDALLLKIPVTGQLLHLSAIARFARTLSTTLAAGVPLLDALDSVAGATGNSVLKEAVLRLKQHVATGTQIHVAMSSSGAFPDMAIQMTAIGEESGTLDSMLNHVATYYESEVDTLVDNLTTLMEPAIMVVLGIVVGGLVIAMYLPIFKLGQVI</sequence>
<dbReference type="FunFam" id="1.20.81.30:FF:000001">
    <property type="entry name" value="Type II secretion system protein F"/>
    <property type="match status" value="2"/>
</dbReference>
<evidence type="ECO:0000256" key="3">
    <source>
        <dbReference type="ARBA" id="ARBA00022448"/>
    </source>
</evidence>
<accession>A0AAX2HFH4</accession>
<protein>
    <submittedName>
        <fullName evidence="12">Type 4 fimbrial assembly protein PilC</fullName>
    </submittedName>
</protein>
<evidence type="ECO:0000256" key="10">
    <source>
        <dbReference type="SAM" id="Phobius"/>
    </source>
</evidence>
<dbReference type="GO" id="GO:0005886">
    <property type="term" value="C:plasma membrane"/>
    <property type="evidence" value="ECO:0007669"/>
    <property type="project" value="UniProtKB-SubCell"/>
</dbReference>
<dbReference type="InterPro" id="IPR042094">
    <property type="entry name" value="T2SS_GspF_sf"/>
</dbReference>
<dbReference type="GO" id="GO:0015628">
    <property type="term" value="P:protein secretion by the type II secretion system"/>
    <property type="evidence" value="ECO:0007669"/>
    <property type="project" value="TreeGrafter"/>
</dbReference>
<keyword evidence="5" id="KW-0997">Cell inner membrane</keyword>
<evidence type="ECO:0000256" key="5">
    <source>
        <dbReference type="ARBA" id="ARBA00022519"/>
    </source>
</evidence>
<feature type="transmembrane region" description="Helical" evidence="10">
    <location>
        <begin position="182"/>
        <end position="202"/>
    </location>
</feature>
<dbReference type="Proteomes" id="UP000219564">
    <property type="component" value="Unassembled WGS sequence"/>
</dbReference>
<organism evidence="12 13">
    <name type="scientific">Pseudomonas lundensis</name>
    <dbReference type="NCBI Taxonomy" id="86185"/>
    <lineage>
        <taxon>Bacteria</taxon>
        <taxon>Pseudomonadati</taxon>
        <taxon>Pseudomonadota</taxon>
        <taxon>Gammaproteobacteria</taxon>
        <taxon>Pseudomonadales</taxon>
        <taxon>Pseudomonadaceae</taxon>
        <taxon>Pseudomonas</taxon>
    </lineage>
</organism>
<keyword evidence="6 9" id="KW-0812">Transmembrane</keyword>
<gene>
    <name evidence="12" type="primary">pilC</name>
    <name evidence="12" type="ORF">PLUA15_500049</name>
</gene>
<evidence type="ECO:0000256" key="6">
    <source>
        <dbReference type="ARBA" id="ARBA00022692"/>
    </source>
</evidence>
<evidence type="ECO:0000259" key="11">
    <source>
        <dbReference type="Pfam" id="PF00482"/>
    </source>
</evidence>